<keyword evidence="2" id="KW-1133">Transmembrane helix</keyword>
<feature type="transmembrane region" description="Helical" evidence="2">
    <location>
        <begin position="286"/>
        <end position="305"/>
    </location>
</feature>
<comment type="caution">
    <text evidence="3">The sequence shown here is derived from an EMBL/GenBank/DDBJ whole genome shotgun (WGS) entry which is preliminary data.</text>
</comment>
<accession>A0A2P6NZ74</accession>
<feature type="region of interest" description="Disordered" evidence="1">
    <location>
        <begin position="1"/>
        <end position="31"/>
    </location>
</feature>
<dbReference type="EMBL" id="MDYQ01000004">
    <property type="protein sequence ID" value="PRP89252.1"/>
    <property type="molecule type" value="Genomic_DNA"/>
</dbReference>
<feature type="transmembrane region" description="Helical" evidence="2">
    <location>
        <begin position="157"/>
        <end position="176"/>
    </location>
</feature>
<dbReference type="AlphaFoldDB" id="A0A2P6NZ74"/>
<feature type="transmembrane region" description="Helical" evidence="2">
    <location>
        <begin position="103"/>
        <end position="121"/>
    </location>
</feature>
<keyword evidence="2" id="KW-0472">Membrane</keyword>
<feature type="transmembrane region" description="Helical" evidence="2">
    <location>
        <begin position="42"/>
        <end position="61"/>
    </location>
</feature>
<evidence type="ECO:0000313" key="3">
    <source>
        <dbReference type="EMBL" id="PRP89252.1"/>
    </source>
</evidence>
<feature type="transmembrane region" description="Helical" evidence="2">
    <location>
        <begin position="133"/>
        <end position="150"/>
    </location>
</feature>
<sequence>MKRDDHDGQNEDKHGSHNSNPVNGPTDPSAATDEDMFTMATYAVPGTFILLVGIFMLFRAFNVSIQRAKLNGRTEKKESNEVPRATALFPSTRRSSIFLSIELNAMAILGVLSSVIEFFSVKGDWTDAHMERFRIVSLVAIAGIIGLLHFRRKIVDLVWGITSNLCIAMTGVLLNTKVTAKIIYAIALIRIVNLIVGEYTNTKHHQKVYTSYEETEGNDSSRLIRNTGVHSAYTNPIVFTTFLPLLDAFLFCYLGVWLWHIGVMFYVNPDLQRQGGHNGDMYAMDTLYDCSVLMTISTLGFYLFVRKIAFMACGKQIQQAEEQTALQQQNE</sequence>
<feature type="transmembrane region" description="Helical" evidence="2">
    <location>
        <begin position="182"/>
        <end position="200"/>
    </location>
</feature>
<reference evidence="3 4" key="1">
    <citation type="journal article" date="2018" name="Genome Biol. Evol.">
        <title>Multiple Roots of Fruiting Body Formation in Amoebozoa.</title>
        <authorList>
            <person name="Hillmann F."/>
            <person name="Forbes G."/>
            <person name="Novohradska S."/>
            <person name="Ferling I."/>
            <person name="Riege K."/>
            <person name="Groth M."/>
            <person name="Westermann M."/>
            <person name="Marz M."/>
            <person name="Spaller T."/>
            <person name="Winckler T."/>
            <person name="Schaap P."/>
            <person name="Glockner G."/>
        </authorList>
    </citation>
    <scope>NUCLEOTIDE SEQUENCE [LARGE SCALE GENOMIC DNA]</scope>
    <source>
        <strain evidence="3 4">Jena</strain>
    </source>
</reference>
<keyword evidence="2" id="KW-0812">Transmembrane</keyword>
<evidence type="ECO:0000256" key="2">
    <source>
        <dbReference type="SAM" id="Phobius"/>
    </source>
</evidence>
<evidence type="ECO:0000256" key="1">
    <source>
        <dbReference type="SAM" id="MobiDB-lite"/>
    </source>
</evidence>
<keyword evidence="4" id="KW-1185">Reference proteome</keyword>
<dbReference type="Proteomes" id="UP000241769">
    <property type="component" value="Unassembled WGS sequence"/>
</dbReference>
<organism evidence="3 4">
    <name type="scientific">Planoprotostelium fungivorum</name>
    <dbReference type="NCBI Taxonomy" id="1890364"/>
    <lineage>
        <taxon>Eukaryota</taxon>
        <taxon>Amoebozoa</taxon>
        <taxon>Evosea</taxon>
        <taxon>Variosea</taxon>
        <taxon>Cavosteliida</taxon>
        <taxon>Cavosteliaceae</taxon>
        <taxon>Planoprotostelium</taxon>
    </lineage>
</organism>
<name>A0A2P6NZ74_9EUKA</name>
<feature type="compositionally biased region" description="Basic and acidic residues" evidence="1">
    <location>
        <begin position="1"/>
        <end position="15"/>
    </location>
</feature>
<evidence type="ECO:0000313" key="4">
    <source>
        <dbReference type="Proteomes" id="UP000241769"/>
    </source>
</evidence>
<feature type="transmembrane region" description="Helical" evidence="2">
    <location>
        <begin position="245"/>
        <end position="266"/>
    </location>
</feature>
<protein>
    <submittedName>
        <fullName evidence="3">Uncharacterized protein</fullName>
    </submittedName>
</protein>
<gene>
    <name evidence="3" type="ORF">PROFUN_02126</name>
</gene>
<dbReference type="InParanoid" id="A0A2P6NZ74"/>
<proteinExistence type="predicted"/>